<dbReference type="InterPro" id="IPR010985">
    <property type="entry name" value="Ribbon_hlx_hlx"/>
</dbReference>
<dbReference type="RefSeq" id="WP_128421423.1">
    <property type="nucleotide sequence ID" value="NZ_CP049017.1"/>
</dbReference>
<evidence type="ECO:0000313" key="2">
    <source>
        <dbReference type="EMBL" id="PPT83898.1"/>
    </source>
</evidence>
<keyword evidence="3" id="KW-1185">Reference proteome</keyword>
<gene>
    <name evidence="2" type="ORF">XthCFBP4691_16610</name>
</gene>
<feature type="domain" description="HicB-like antitoxin of toxin-antitoxin system" evidence="1">
    <location>
        <begin position="3"/>
        <end position="122"/>
    </location>
</feature>
<dbReference type="GO" id="GO:0006355">
    <property type="term" value="P:regulation of DNA-templated transcription"/>
    <property type="evidence" value="ECO:0007669"/>
    <property type="project" value="InterPro"/>
</dbReference>
<reference evidence="2 3" key="1">
    <citation type="submission" date="2016-08" db="EMBL/GenBank/DDBJ databases">
        <title>Evolution of the type three secretion system and type three effector repertoires in Xanthomonas.</title>
        <authorList>
            <person name="Merda D."/>
            <person name="Briand M."/>
            <person name="Bosis E."/>
            <person name="Rousseau C."/>
            <person name="Portier P."/>
            <person name="Jacques M.-A."/>
            <person name="Fischer-Le Saux M."/>
        </authorList>
    </citation>
    <scope>NUCLEOTIDE SEQUENCE [LARGE SCALE GENOMIC DNA]</scope>
    <source>
        <strain evidence="2 3">CFBP 4691</strain>
    </source>
</reference>
<organism evidence="2 3">
    <name type="scientific">Xanthomonas theicola</name>
    <dbReference type="NCBI Taxonomy" id="56464"/>
    <lineage>
        <taxon>Bacteria</taxon>
        <taxon>Pseudomonadati</taxon>
        <taxon>Pseudomonadota</taxon>
        <taxon>Gammaproteobacteria</taxon>
        <taxon>Lysobacterales</taxon>
        <taxon>Lysobacteraceae</taxon>
        <taxon>Xanthomonas</taxon>
    </lineage>
</organism>
<dbReference type="SUPFAM" id="SSF47598">
    <property type="entry name" value="Ribbon-helix-helix"/>
    <property type="match status" value="1"/>
</dbReference>
<dbReference type="Gene3D" id="3.30.160.250">
    <property type="match status" value="1"/>
</dbReference>
<dbReference type="OrthoDB" id="9807959at2"/>
<protein>
    <submittedName>
        <fullName evidence="2">CopG family transcriptional regulator</fullName>
    </submittedName>
</protein>
<dbReference type="SUPFAM" id="SSF143100">
    <property type="entry name" value="TTHA1013/TTHA0281-like"/>
    <property type="match status" value="1"/>
</dbReference>
<dbReference type="CDD" id="cd22231">
    <property type="entry name" value="RHH_NikR_HicB-like"/>
    <property type="match status" value="1"/>
</dbReference>
<accession>A0A2S6ZBL2</accession>
<dbReference type="Proteomes" id="UP000239898">
    <property type="component" value="Unassembled WGS sequence"/>
</dbReference>
<evidence type="ECO:0000259" key="1">
    <source>
        <dbReference type="Pfam" id="PF15919"/>
    </source>
</evidence>
<dbReference type="Pfam" id="PF15919">
    <property type="entry name" value="HicB_lk_antitox"/>
    <property type="match status" value="1"/>
</dbReference>
<dbReference type="InterPro" id="IPR035069">
    <property type="entry name" value="TTHA1013/TTHA0281-like"/>
</dbReference>
<comment type="caution">
    <text evidence="2">The sequence shown here is derived from an EMBL/GenBank/DDBJ whole genome shotgun (WGS) entry which is preliminary data.</text>
</comment>
<evidence type="ECO:0000313" key="3">
    <source>
        <dbReference type="Proteomes" id="UP000239898"/>
    </source>
</evidence>
<dbReference type="AlphaFoldDB" id="A0A2S6ZBL2"/>
<dbReference type="EMBL" id="MIGX01000112">
    <property type="protein sequence ID" value="PPT83898.1"/>
    <property type="molecule type" value="Genomic_DNA"/>
</dbReference>
<name>A0A2S6ZBL2_9XANT</name>
<dbReference type="InterPro" id="IPR031807">
    <property type="entry name" value="HicB-like"/>
</dbReference>
<proteinExistence type="predicted"/>
<sequence length="136" mass="15297">MLYPVYVHKDENSAYGAIVPDMPGVHSAVDSLEDLPAALQEAVELMYEDEERAPPRANIVDKYRRQREFKSGFWMLVDIDLTKINTRAVRLNISLPENLLGKIDAAAATRRMSRSAFLALAAEHELRGEGRKPSTE</sequence>